<dbReference type="SUPFAM" id="SSF48150">
    <property type="entry name" value="DNA-glycosylase"/>
    <property type="match status" value="1"/>
</dbReference>
<keyword evidence="13 14" id="KW-0326">Glycosidase</keyword>
<reference evidence="16 17" key="1">
    <citation type="submission" date="2017-02" db="EMBL/GenBank/DDBJ databases">
        <authorList>
            <person name="Peterson S.W."/>
        </authorList>
    </citation>
    <scope>NUCLEOTIDE SEQUENCE [LARGE SCALE GENOMIC DNA]</scope>
    <source>
        <strain evidence="16 17">USBA 369</strain>
    </source>
</reference>
<dbReference type="InterPro" id="IPR023170">
    <property type="entry name" value="HhH_base_excis_C"/>
</dbReference>
<protein>
    <recommendedName>
        <fullName evidence="5 14">Adenine DNA glycosylase</fullName>
        <ecNumber evidence="4 14">3.2.2.31</ecNumber>
    </recommendedName>
</protein>
<dbReference type="SUPFAM" id="SSF55811">
    <property type="entry name" value="Nudix"/>
    <property type="match status" value="1"/>
</dbReference>
<evidence type="ECO:0000259" key="15">
    <source>
        <dbReference type="SMART" id="SM00478"/>
    </source>
</evidence>
<dbReference type="InterPro" id="IPR004035">
    <property type="entry name" value="Endouclease-III_FeS-bd_BS"/>
</dbReference>
<dbReference type="GO" id="GO:0035485">
    <property type="term" value="F:adenine/guanine mispair binding"/>
    <property type="evidence" value="ECO:0007669"/>
    <property type="project" value="TreeGrafter"/>
</dbReference>
<dbReference type="Gene3D" id="1.10.340.30">
    <property type="entry name" value="Hypothetical protein, domain 2"/>
    <property type="match status" value="1"/>
</dbReference>
<keyword evidence="11" id="KW-0411">Iron-sulfur</keyword>
<keyword evidence="8 14" id="KW-0227">DNA damage</keyword>
<comment type="cofactor">
    <cofactor evidence="14">
        <name>[4Fe-4S] cluster</name>
        <dbReference type="ChEBI" id="CHEBI:49883"/>
    </cofactor>
    <text evidence="14">Binds 1 [4Fe-4S] cluster.</text>
</comment>
<dbReference type="GO" id="GO:0006284">
    <property type="term" value="P:base-excision repair"/>
    <property type="evidence" value="ECO:0007669"/>
    <property type="project" value="UniProtKB-UniRule"/>
</dbReference>
<dbReference type="EC" id="3.2.2.31" evidence="4 14"/>
<keyword evidence="12" id="KW-0234">DNA repair</keyword>
<name>A0A1T4MW70_9HYPH</name>
<dbReference type="InterPro" id="IPR044298">
    <property type="entry name" value="MIG/MutY"/>
</dbReference>
<evidence type="ECO:0000256" key="13">
    <source>
        <dbReference type="ARBA" id="ARBA00023295"/>
    </source>
</evidence>
<dbReference type="GO" id="GO:0051539">
    <property type="term" value="F:4 iron, 4 sulfur cluster binding"/>
    <property type="evidence" value="ECO:0007669"/>
    <property type="project" value="UniProtKB-UniRule"/>
</dbReference>
<comment type="catalytic activity">
    <reaction evidence="1 14">
        <text>Hydrolyzes free adenine bases from 7,8-dihydro-8-oxoguanine:adenine mismatched double-stranded DNA, leaving an apurinic site.</text>
        <dbReference type="EC" id="3.2.2.31"/>
    </reaction>
</comment>
<feature type="domain" description="HhH-GPD" evidence="15">
    <location>
        <begin position="1"/>
        <end position="150"/>
    </location>
</feature>
<keyword evidence="7" id="KW-0479">Metal-binding</keyword>
<dbReference type="GO" id="GO:0000701">
    <property type="term" value="F:purine-specific mismatch base pair DNA N-glycosylase activity"/>
    <property type="evidence" value="ECO:0007669"/>
    <property type="project" value="UniProtKB-EC"/>
</dbReference>
<dbReference type="InterPro" id="IPR011257">
    <property type="entry name" value="DNA_glycosylase"/>
</dbReference>
<evidence type="ECO:0000256" key="4">
    <source>
        <dbReference type="ARBA" id="ARBA00012045"/>
    </source>
</evidence>
<organism evidence="16 17">
    <name type="scientific">Consotaella salsifontis</name>
    <dbReference type="NCBI Taxonomy" id="1365950"/>
    <lineage>
        <taxon>Bacteria</taxon>
        <taxon>Pseudomonadati</taxon>
        <taxon>Pseudomonadota</taxon>
        <taxon>Alphaproteobacteria</taxon>
        <taxon>Hyphomicrobiales</taxon>
        <taxon>Aurantimonadaceae</taxon>
        <taxon>Consotaella</taxon>
    </lineage>
</organism>
<dbReference type="CDD" id="cd00056">
    <property type="entry name" value="ENDO3c"/>
    <property type="match status" value="1"/>
</dbReference>
<gene>
    <name evidence="16" type="ORF">SAMN05428963_102310</name>
</gene>
<dbReference type="STRING" id="1365950.SAMN05428963_102310"/>
<evidence type="ECO:0000256" key="10">
    <source>
        <dbReference type="ARBA" id="ARBA00023004"/>
    </source>
</evidence>
<comment type="similarity">
    <text evidence="3 14">Belongs to the Nth/MutY family.</text>
</comment>
<dbReference type="GO" id="GO:0034039">
    <property type="term" value="F:8-oxo-7,8-dihydroguanine DNA N-glycosylase activity"/>
    <property type="evidence" value="ECO:0007669"/>
    <property type="project" value="TreeGrafter"/>
</dbReference>
<dbReference type="Gene3D" id="3.90.79.10">
    <property type="entry name" value="Nucleoside Triphosphate Pyrophosphohydrolase"/>
    <property type="match status" value="1"/>
</dbReference>
<evidence type="ECO:0000256" key="14">
    <source>
        <dbReference type="RuleBase" id="RU365096"/>
    </source>
</evidence>
<dbReference type="PANTHER" id="PTHR42944:SF1">
    <property type="entry name" value="ADENINE DNA GLYCOSYLASE"/>
    <property type="match status" value="1"/>
</dbReference>
<evidence type="ECO:0000256" key="11">
    <source>
        <dbReference type="ARBA" id="ARBA00023014"/>
    </source>
</evidence>
<keyword evidence="9" id="KW-0378">Hydrolase</keyword>
<dbReference type="AlphaFoldDB" id="A0A1T4MW70"/>
<evidence type="ECO:0000313" key="16">
    <source>
        <dbReference type="EMBL" id="SJZ71084.1"/>
    </source>
</evidence>
<evidence type="ECO:0000256" key="6">
    <source>
        <dbReference type="ARBA" id="ARBA00022485"/>
    </source>
</evidence>
<evidence type="ECO:0000256" key="8">
    <source>
        <dbReference type="ARBA" id="ARBA00022763"/>
    </source>
</evidence>
<dbReference type="SMART" id="SM00478">
    <property type="entry name" value="ENDO3c"/>
    <property type="match status" value="1"/>
</dbReference>
<accession>A0A1T4MW70</accession>
<dbReference type="GO" id="GO:0006298">
    <property type="term" value="P:mismatch repair"/>
    <property type="evidence" value="ECO:0007669"/>
    <property type="project" value="TreeGrafter"/>
</dbReference>
<dbReference type="PROSITE" id="PS00764">
    <property type="entry name" value="ENDONUCLEASE_III_1"/>
    <property type="match status" value="1"/>
</dbReference>
<evidence type="ECO:0000313" key="17">
    <source>
        <dbReference type="Proteomes" id="UP000190135"/>
    </source>
</evidence>
<dbReference type="EMBL" id="FUXL01000002">
    <property type="protein sequence ID" value="SJZ71084.1"/>
    <property type="molecule type" value="Genomic_DNA"/>
</dbReference>
<evidence type="ECO:0000256" key="5">
    <source>
        <dbReference type="ARBA" id="ARBA00022023"/>
    </source>
</evidence>
<evidence type="ECO:0000256" key="9">
    <source>
        <dbReference type="ARBA" id="ARBA00022801"/>
    </source>
</evidence>
<proteinExistence type="inferred from homology"/>
<dbReference type="PANTHER" id="PTHR42944">
    <property type="entry name" value="ADENINE DNA GLYCOSYLASE"/>
    <property type="match status" value="1"/>
</dbReference>
<comment type="function">
    <text evidence="2">Adenine glycosylase active on G-A mispairs. MutY also corrects error-prone DNA synthesis past GO lesions which are due to the oxidatively damaged form of guanine: 7,8-dihydro-8-oxoguanine (8-oxo-dGTP).</text>
</comment>
<keyword evidence="6" id="KW-0004">4Fe-4S</keyword>
<keyword evidence="17" id="KW-1185">Reference proteome</keyword>
<dbReference type="GO" id="GO:0032357">
    <property type="term" value="F:oxidized purine DNA binding"/>
    <property type="evidence" value="ECO:0007669"/>
    <property type="project" value="TreeGrafter"/>
</dbReference>
<dbReference type="InterPro" id="IPR003265">
    <property type="entry name" value="HhH-GPD_domain"/>
</dbReference>
<evidence type="ECO:0000256" key="12">
    <source>
        <dbReference type="ARBA" id="ARBA00023204"/>
    </source>
</evidence>
<dbReference type="Pfam" id="PF14815">
    <property type="entry name" value="NUDIX_4"/>
    <property type="match status" value="1"/>
</dbReference>
<dbReference type="Pfam" id="PF00730">
    <property type="entry name" value="HhH-GPD"/>
    <property type="match status" value="1"/>
</dbReference>
<evidence type="ECO:0000256" key="1">
    <source>
        <dbReference type="ARBA" id="ARBA00000843"/>
    </source>
</evidence>
<dbReference type="Gene3D" id="1.10.1670.10">
    <property type="entry name" value="Helix-hairpin-Helix base-excision DNA repair enzymes (C-terminal)"/>
    <property type="match status" value="1"/>
</dbReference>
<dbReference type="CDD" id="cd03431">
    <property type="entry name" value="NUDIX_DNA_Glycosylase_C-MutY"/>
    <property type="match status" value="1"/>
</dbReference>
<evidence type="ECO:0000256" key="7">
    <source>
        <dbReference type="ARBA" id="ARBA00022723"/>
    </source>
</evidence>
<dbReference type="InterPro" id="IPR015797">
    <property type="entry name" value="NUDIX_hydrolase-like_dom_sf"/>
</dbReference>
<keyword evidence="10 14" id="KW-0408">Iron</keyword>
<evidence type="ECO:0000256" key="3">
    <source>
        <dbReference type="ARBA" id="ARBA00008343"/>
    </source>
</evidence>
<dbReference type="Proteomes" id="UP000190135">
    <property type="component" value="Unassembled WGS sequence"/>
</dbReference>
<evidence type="ECO:0000256" key="2">
    <source>
        <dbReference type="ARBA" id="ARBA00002933"/>
    </source>
</evidence>
<dbReference type="GO" id="GO:0046872">
    <property type="term" value="F:metal ion binding"/>
    <property type="evidence" value="ECO:0007669"/>
    <property type="project" value="UniProtKB-UniRule"/>
</dbReference>
<dbReference type="InterPro" id="IPR029119">
    <property type="entry name" value="MutY_C"/>
</dbReference>
<sequence length="318" mass="34367">MLQQTTVAAVKPYFLHFLDRWPSVEQLADADPQEVMAAWAGLGYYARARNMLACARTVAAQHQGRFPEGVKALRCLPGIGEYTSAAIAAIAFDEPVAVVDGNVERVVSRLYAIETPLPAAKPRIRDLVQEMTPSERPGDFAQAMMDLGATICTPKRPACAICPLSAPCLARAEGRQEFFPVKAPKRAKPQRRGAAFVAMRQGDGAIWLRRRPESGMLGGMVEPPTTAWSVKADGAIGAESAPFAAGWELAGTASHGFTHFDLTLDVWRAVAPADPQSDGWWATPERLDEEGLPTVMKKVVAVALPGIIFRRRPGRAAP</sequence>